<name>A0A1I8JJJ6_9PLAT</name>
<organism evidence="3 4">
    <name type="scientific">Macrostomum lignano</name>
    <dbReference type="NCBI Taxonomy" id="282301"/>
    <lineage>
        <taxon>Eukaryota</taxon>
        <taxon>Metazoa</taxon>
        <taxon>Spiralia</taxon>
        <taxon>Lophotrochozoa</taxon>
        <taxon>Platyhelminthes</taxon>
        <taxon>Rhabditophora</taxon>
        <taxon>Macrostomorpha</taxon>
        <taxon>Macrostomida</taxon>
        <taxon>Macrostomidae</taxon>
        <taxon>Macrostomum</taxon>
    </lineage>
</organism>
<dbReference type="AlphaFoldDB" id="A0A1I8JJJ6"/>
<dbReference type="CDD" id="cd00063">
    <property type="entry name" value="FN3"/>
    <property type="match status" value="1"/>
</dbReference>
<feature type="domain" description="Fibronectin type-III" evidence="2">
    <location>
        <begin position="137"/>
        <end position="232"/>
    </location>
</feature>
<evidence type="ECO:0000313" key="3">
    <source>
        <dbReference type="Proteomes" id="UP000095280"/>
    </source>
</evidence>
<dbReference type="WBParaSite" id="maker-uti_cns_0048275-snap-gene-0.6-mRNA-1">
    <property type="protein sequence ID" value="maker-uti_cns_0048275-snap-gene-0.6-mRNA-1"/>
    <property type="gene ID" value="maker-uti_cns_0048275-snap-gene-0.6"/>
</dbReference>
<dbReference type="InterPro" id="IPR036116">
    <property type="entry name" value="FN3_sf"/>
</dbReference>
<dbReference type="SUPFAM" id="SSF49265">
    <property type="entry name" value="Fibronectin type III"/>
    <property type="match status" value="1"/>
</dbReference>
<dbReference type="InterPro" id="IPR013783">
    <property type="entry name" value="Ig-like_fold"/>
</dbReference>
<keyword evidence="3" id="KW-1185">Reference proteome</keyword>
<proteinExistence type="predicted"/>
<feature type="compositionally biased region" description="Polar residues" evidence="1">
    <location>
        <begin position="1"/>
        <end position="20"/>
    </location>
</feature>
<sequence length="236" mass="25372">TQKQSQPRSLEGGSSNQPQEQQKRRTRAYSLTSIFVERSNGQMLRTSRSLTGAARQIAQGAVRLRRICYNTTSVVASLTDVSVGLVTAEVLRTSIQVKLNFSTELLPGRVYEPVLTRTKVTGPDENLAGCRFRSAAAPPDPPSRVRFDGAFGLVWEAAGDNGSPVTGYELSLVAANASDGTVVYWKRLPNVTRFASDSAMLSWAAAVRIAAVNSMGQSEPSPPVPIPVTATAVRYS</sequence>
<evidence type="ECO:0000313" key="4">
    <source>
        <dbReference type="WBParaSite" id="maker-uti_cns_0048275-snap-gene-0.6-mRNA-1"/>
    </source>
</evidence>
<protein>
    <submittedName>
        <fullName evidence="4">Fibronectin type-III domain-containing protein</fullName>
    </submittedName>
</protein>
<accession>A0A1I8JJJ6</accession>
<evidence type="ECO:0000259" key="2">
    <source>
        <dbReference type="PROSITE" id="PS50853"/>
    </source>
</evidence>
<dbReference type="Gene3D" id="2.60.40.10">
    <property type="entry name" value="Immunoglobulins"/>
    <property type="match status" value="1"/>
</dbReference>
<dbReference type="Proteomes" id="UP000095280">
    <property type="component" value="Unplaced"/>
</dbReference>
<dbReference type="InterPro" id="IPR003961">
    <property type="entry name" value="FN3_dom"/>
</dbReference>
<dbReference type="PROSITE" id="PS50853">
    <property type="entry name" value="FN3"/>
    <property type="match status" value="1"/>
</dbReference>
<evidence type="ECO:0000256" key="1">
    <source>
        <dbReference type="SAM" id="MobiDB-lite"/>
    </source>
</evidence>
<reference evidence="4" key="1">
    <citation type="submission" date="2016-11" db="UniProtKB">
        <authorList>
            <consortium name="WormBaseParasite"/>
        </authorList>
    </citation>
    <scope>IDENTIFICATION</scope>
</reference>
<feature type="region of interest" description="Disordered" evidence="1">
    <location>
        <begin position="1"/>
        <end position="27"/>
    </location>
</feature>